<dbReference type="AlphaFoldDB" id="S5VXC1"/>
<protein>
    <recommendedName>
        <fullName evidence="3">DUF4279 domain-containing protein</fullName>
    </recommendedName>
</protein>
<sequence>MSENGEKRQWVLTQVSLVVKGADLRPAEITSFLGVEPTGVREPGPSRWSRPDEVDGEWGVDCGSDVSRDFHERLDTILSTAESKRAELVRLAEQGYEVIVGIYGFAGNDCSLTLHPEELRRLALLGFPLRVAANMNER</sequence>
<reference evidence="2" key="1">
    <citation type="submission" date="2012-10" db="EMBL/GenBank/DDBJ databases">
        <title>The complete genome sequence of Streptomyces collinus Tu 365.</title>
        <authorList>
            <person name="Ruckert C."/>
            <person name="Szczepanowski R."/>
            <person name="Goesmann A."/>
            <person name="Pross E.K."/>
            <person name="Musiol E.M."/>
            <person name="Blin K."/>
            <person name="Wohlleben W."/>
            <person name="Puhler A."/>
            <person name="Weber T."/>
            <person name="Kalinowski J."/>
        </authorList>
    </citation>
    <scope>NUCLEOTIDE SEQUENCE [LARGE SCALE GENOMIC DNA]</scope>
    <source>
        <strain evidence="2">DSM 40733 / Tue 365</strain>
    </source>
</reference>
<name>S5VXC1_STRC3</name>
<dbReference type="InterPro" id="IPR025459">
    <property type="entry name" value="DUF4279"/>
</dbReference>
<dbReference type="KEGG" id="sci:B446_28035"/>
<dbReference type="HOGENOM" id="CLU_1854116_0_0_11"/>
<evidence type="ECO:0000313" key="1">
    <source>
        <dbReference type="EMBL" id="AGS72415.1"/>
    </source>
</evidence>
<dbReference type="Pfam" id="PF14106">
    <property type="entry name" value="DUF4279"/>
    <property type="match status" value="1"/>
</dbReference>
<dbReference type="EMBL" id="CP006259">
    <property type="protein sequence ID" value="AGS72415.1"/>
    <property type="molecule type" value="Genomic_DNA"/>
</dbReference>
<dbReference type="RefSeq" id="WP_020942825.1">
    <property type="nucleotide sequence ID" value="NC_021985.1"/>
</dbReference>
<dbReference type="eggNOG" id="ENOG5031366">
    <property type="taxonomic scope" value="Bacteria"/>
</dbReference>
<accession>S5VXC1</accession>
<proteinExistence type="predicted"/>
<dbReference type="PATRIC" id="fig|1214242.5.peg.5745"/>
<gene>
    <name evidence="1" type="ORF">B446_28035</name>
</gene>
<dbReference type="Proteomes" id="UP000015423">
    <property type="component" value="Chromosome"/>
</dbReference>
<keyword evidence="2" id="KW-1185">Reference proteome</keyword>
<reference evidence="1 2" key="2">
    <citation type="journal article" date="2013" name="J. Biotechnol.">
        <title>Complete genome sequence of the kirromycin producer Streptomyces collinus Tu 365 consisting of a linear chromosome and two linear plasmids.</title>
        <authorList>
            <person name="Ruckert C."/>
            <person name="Szczepanowski R."/>
            <person name="Albersmeier A."/>
            <person name="Goesmann A."/>
            <person name="Iftime D."/>
            <person name="Musiol E.M."/>
            <person name="Blin K."/>
            <person name="Wohlleben W."/>
            <person name="Puhler A."/>
            <person name="Kalinowski J."/>
            <person name="Weber T."/>
        </authorList>
    </citation>
    <scope>NUCLEOTIDE SEQUENCE [LARGE SCALE GENOMIC DNA]</scope>
    <source>
        <strain evidence="2">DSM 40733 / Tue 365</strain>
    </source>
</reference>
<evidence type="ECO:0000313" key="2">
    <source>
        <dbReference type="Proteomes" id="UP000015423"/>
    </source>
</evidence>
<organism evidence="1 2">
    <name type="scientific">Streptomyces collinus (strain DSM 40733 / Tue 365)</name>
    <dbReference type="NCBI Taxonomy" id="1214242"/>
    <lineage>
        <taxon>Bacteria</taxon>
        <taxon>Bacillati</taxon>
        <taxon>Actinomycetota</taxon>
        <taxon>Actinomycetes</taxon>
        <taxon>Kitasatosporales</taxon>
        <taxon>Streptomycetaceae</taxon>
        <taxon>Streptomyces</taxon>
    </lineage>
</organism>
<evidence type="ECO:0008006" key="3">
    <source>
        <dbReference type="Google" id="ProtNLM"/>
    </source>
</evidence>
<dbReference type="STRING" id="1214242.B446_28035"/>